<evidence type="ECO:0000256" key="1">
    <source>
        <dbReference type="SAM" id="MobiDB-lite"/>
    </source>
</evidence>
<reference evidence="4" key="2">
    <citation type="submission" date="2011-03" db="EMBL/GenBank/DDBJ databases">
        <title>The complete genome of Hippea maritima DSM 10411.</title>
        <authorList>
            <consortium name="US DOE Joint Genome Institute (JGI-PGF)"/>
            <person name="Lucas S."/>
            <person name="Copeland A."/>
            <person name="Lapidus A."/>
            <person name="Bruce D."/>
            <person name="Goodwin L."/>
            <person name="Pitluck S."/>
            <person name="Peters L."/>
            <person name="Kyrpides N."/>
            <person name="Mavromatis K."/>
            <person name="Pagani I."/>
            <person name="Ivanova N."/>
            <person name="Mikhailova N."/>
            <person name="Lu M."/>
            <person name="Detter J.C."/>
            <person name="Tapia R."/>
            <person name="Han C."/>
            <person name="Land M."/>
            <person name="Hauser L."/>
            <person name="Markowitz V."/>
            <person name="Cheng J.-F."/>
            <person name="Hugenholtz P."/>
            <person name="Woyke T."/>
            <person name="Wu D."/>
            <person name="Spring S."/>
            <person name="Schroeder M."/>
            <person name="Brambilla E."/>
            <person name="Klenk H.-P."/>
            <person name="Eisen J.A."/>
        </authorList>
    </citation>
    <scope>NUCLEOTIDE SEQUENCE [LARGE SCALE GENOMIC DNA]</scope>
    <source>
        <strain evidence="4">ATCC 700847 / DSM 10411 / MH2</strain>
    </source>
</reference>
<dbReference type="InParanoid" id="F2LVC2"/>
<organism evidence="3 4">
    <name type="scientific">Hippea maritima (strain ATCC 700847 / DSM 10411 / MH2)</name>
    <dbReference type="NCBI Taxonomy" id="760142"/>
    <lineage>
        <taxon>Bacteria</taxon>
        <taxon>Pseudomonadati</taxon>
        <taxon>Campylobacterota</taxon>
        <taxon>Desulfurellia</taxon>
        <taxon>Desulfurellales</taxon>
        <taxon>Hippeaceae</taxon>
        <taxon>Hippea</taxon>
    </lineage>
</organism>
<name>F2LVC2_HIPMA</name>
<feature type="signal peptide" evidence="2">
    <location>
        <begin position="1"/>
        <end position="23"/>
    </location>
</feature>
<reference evidence="3 4" key="1">
    <citation type="journal article" date="2011" name="Stand. Genomic Sci.">
        <title>Complete genome sequence of the thermophilic sulfur-reducer Hippea maritima type strain (MH(2)).</title>
        <authorList>
            <person name="Huntemann M."/>
            <person name="Lu M."/>
            <person name="Nolan M."/>
            <person name="Lapidus A."/>
            <person name="Lucas S."/>
            <person name="Hammon N."/>
            <person name="Deshpande S."/>
            <person name="Cheng J.F."/>
            <person name="Tapia R."/>
            <person name="Han C."/>
            <person name="Goodwin L."/>
            <person name="Pitluck S."/>
            <person name="Liolios K."/>
            <person name="Pagani I."/>
            <person name="Ivanova N."/>
            <person name="Ovchinikova G."/>
            <person name="Pati A."/>
            <person name="Chen A."/>
            <person name="Palaniappan K."/>
            <person name="Land M."/>
            <person name="Hauser L."/>
            <person name="Jeffries C.D."/>
            <person name="Detter J.C."/>
            <person name="Brambilla E.M."/>
            <person name="Rohde M."/>
            <person name="Spring S."/>
            <person name="Goker M."/>
            <person name="Woyke T."/>
            <person name="Bristow J."/>
            <person name="Eisen J.A."/>
            <person name="Markowitz V."/>
            <person name="Hugenholtz P."/>
            <person name="Kyrpides N.C."/>
            <person name="Klenk H.P."/>
            <person name="Mavromatis K."/>
        </authorList>
    </citation>
    <scope>NUCLEOTIDE SEQUENCE [LARGE SCALE GENOMIC DNA]</scope>
    <source>
        <strain evidence="4">ATCC 700847 / DSM 10411 / MH2</strain>
    </source>
</reference>
<dbReference type="EMBL" id="CP002606">
    <property type="protein sequence ID" value="AEA33706.1"/>
    <property type="molecule type" value="Genomic_DNA"/>
</dbReference>
<evidence type="ECO:0000313" key="3">
    <source>
        <dbReference type="EMBL" id="AEA33706.1"/>
    </source>
</evidence>
<keyword evidence="4" id="KW-1185">Reference proteome</keyword>
<feature type="chain" id="PRO_5003282727" evidence="2">
    <location>
        <begin position="24"/>
        <end position="107"/>
    </location>
</feature>
<protein>
    <submittedName>
        <fullName evidence="3">Uncharacterized protein</fullName>
    </submittedName>
</protein>
<dbReference type="HOGENOM" id="CLU_2206413_0_0_7"/>
<keyword evidence="2" id="KW-0732">Signal</keyword>
<dbReference type="STRING" id="760142.Hipma_0736"/>
<dbReference type="KEGG" id="hmr:Hipma_0736"/>
<feature type="region of interest" description="Disordered" evidence="1">
    <location>
        <begin position="88"/>
        <end position="107"/>
    </location>
</feature>
<accession>F2LVC2</accession>
<evidence type="ECO:0000313" key="4">
    <source>
        <dbReference type="Proteomes" id="UP000008139"/>
    </source>
</evidence>
<evidence type="ECO:0000256" key="2">
    <source>
        <dbReference type="SAM" id="SignalP"/>
    </source>
</evidence>
<dbReference type="AlphaFoldDB" id="F2LVC2"/>
<dbReference type="Proteomes" id="UP000008139">
    <property type="component" value="Chromosome"/>
</dbReference>
<dbReference type="RefSeq" id="WP_013681747.1">
    <property type="nucleotide sequence ID" value="NC_015318.1"/>
</dbReference>
<proteinExistence type="predicted"/>
<sequence>MKKILALFMSVCSMAFFASGVYAFTLGGTDTTDINLSANVEAGYYGGGDGSLYIADTYNPKGNGKVYGTGSAYSKIYYTTTTSNFVSGSNASGLSSVNFSGWSTLGE</sequence>
<gene>
    <name evidence="3" type="ordered locus">Hipma_0736</name>
</gene>